<sequence>MQDRPIKAFLGRKGFFSNFKKENLQTSSVLRNCEPTLSCEVKEKTHLVF</sequence>
<name>A0A7H1NTP0_9PROT</name>
<proteinExistence type="predicted"/>
<dbReference type="KEGG" id="ebla:JGUZn3_19370"/>
<dbReference type="EMBL" id="CP060244">
    <property type="protein sequence ID" value="QNT79150.1"/>
    <property type="molecule type" value="Genomic_DNA"/>
</dbReference>
<reference evidence="1 2" key="1">
    <citation type="submission" date="2020-08" db="EMBL/GenBank/DDBJ databases">
        <title>Complete genome sequence of Entomobacter blattae G55GP.</title>
        <authorList>
            <person name="Poehlein A."/>
            <person name="Guzman J."/>
            <person name="Daniel R."/>
            <person name="Vilcinskas A."/>
        </authorList>
    </citation>
    <scope>NUCLEOTIDE SEQUENCE [LARGE SCALE GENOMIC DNA]</scope>
    <source>
        <strain evidence="1 2">G55GP</strain>
    </source>
</reference>
<dbReference type="AlphaFoldDB" id="A0A7H1NTP0"/>
<organism evidence="1 2">
    <name type="scientific">Entomobacter blattae</name>
    <dbReference type="NCBI Taxonomy" id="2762277"/>
    <lineage>
        <taxon>Bacteria</taxon>
        <taxon>Pseudomonadati</taxon>
        <taxon>Pseudomonadota</taxon>
        <taxon>Alphaproteobacteria</taxon>
        <taxon>Acetobacterales</taxon>
        <taxon>Acetobacteraceae</taxon>
        <taxon>Entomobacter</taxon>
    </lineage>
</organism>
<keyword evidence="2" id="KW-1185">Reference proteome</keyword>
<dbReference type="Proteomes" id="UP000516349">
    <property type="component" value="Chromosome"/>
</dbReference>
<protein>
    <submittedName>
        <fullName evidence="1">Uncharacterized protein</fullName>
    </submittedName>
</protein>
<evidence type="ECO:0000313" key="2">
    <source>
        <dbReference type="Proteomes" id="UP000516349"/>
    </source>
</evidence>
<evidence type="ECO:0000313" key="1">
    <source>
        <dbReference type="EMBL" id="QNT79150.1"/>
    </source>
</evidence>
<gene>
    <name evidence="1" type="ORF">JGUZn3_19370</name>
</gene>
<accession>A0A7H1NTP0</accession>